<protein>
    <submittedName>
        <fullName evidence="12">Phosphomannomutase/phosphoglucomutase</fullName>
    </submittedName>
</protein>
<dbReference type="SUPFAM" id="SSF53738">
    <property type="entry name" value="Phosphoglucomutase, first 3 domains"/>
    <property type="match status" value="3"/>
</dbReference>
<evidence type="ECO:0000313" key="12">
    <source>
        <dbReference type="EMBL" id="PLR18258.1"/>
    </source>
</evidence>
<evidence type="ECO:0000259" key="9">
    <source>
        <dbReference type="Pfam" id="PF02879"/>
    </source>
</evidence>
<dbReference type="Proteomes" id="UP000234483">
    <property type="component" value="Unassembled WGS sequence"/>
</dbReference>
<dbReference type="InterPro" id="IPR005845">
    <property type="entry name" value="A-D-PHexomutase_a/b/a-II"/>
</dbReference>
<evidence type="ECO:0000313" key="11">
    <source>
        <dbReference type="EMBL" id="AYV47415.1"/>
    </source>
</evidence>
<dbReference type="Proteomes" id="UP000281192">
    <property type="component" value="Chromosome"/>
</dbReference>
<dbReference type="EMBL" id="CP026100">
    <property type="protein sequence ID" value="AYV47415.1"/>
    <property type="molecule type" value="Genomic_DNA"/>
</dbReference>
<dbReference type="Gene3D" id="3.40.120.10">
    <property type="entry name" value="Alpha-D-Glucose-1,6-Bisphosphate, subunit A, domain 3"/>
    <property type="match status" value="3"/>
</dbReference>
<dbReference type="GO" id="GO:0016868">
    <property type="term" value="F:intramolecular phosphotransferase activity"/>
    <property type="evidence" value="ECO:0007669"/>
    <property type="project" value="InterPro"/>
</dbReference>
<evidence type="ECO:0000313" key="14">
    <source>
        <dbReference type="Proteomes" id="UP000281192"/>
    </source>
</evidence>
<gene>
    <name evidence="11" type="ORF">C1707_14735</name>
    <name evidence="12" type="ORF">CFHF_05730</name>
</gene>
<dbReference type="Pfam" id="PF02880">
    <property type="entry name" value="PGM_PMM_III"/>
    <property type="match status" value="1"/>
</dbReference>
<sequence>MFPPPRADLVPNTAAYENEPLVKATGFREYDARWLFGPEINLLGVQALGLGLGTYIHELGQSRIVVGHDFRSYSASIKNALILGLMSAGCEVHDIGLALSPTAYFAQFDLDIPCVAMVTASHNENGWTGVKMGAQRPLTFGPEDMDRLKDIVLGAKFVERLGGKLIRVRGQAERYIADVAQRASIARPLKVVAACGNGTAGAFAVDALRRMGVSEVIGMDADLDYSFPKYNPNPEDLAMLHEMAKAVREHGADLAFGFDGDGDRCGVVDDEGEEIFADKIGLMLARDLAPLHPGATFVVDVKSTGLFATDPILKAHGCKVVYWKTGHSHMKRKSAETGALAGFEKSGHFFMNAPLGLGYDCGLTAAAAILAMLDRNPGKKLSDLRKALPVAFTSPTMSPHCDDEKKYGVVAEVVREYEDLFAAGGSILGRRIVEVITVNGVRAGLEDGSWVLVRASSNKPEVVVVVESTRSEDDMRALFREEVKPRLAARVGAYNQEI</sequence>
<dbReference type="GO" id="GO:0005975">
    <property type="term" value="P:carbohydrate metabolic process"/>
    <property type="evidence" value="ECO:0007669"/>
    <property type="project" value="InterPro"/>
</dbReference>
<dbReference type="CDD" id="cd03089">
    <property type="entry name" value="PMM_PGM"/>
    <property type="match status" value="1"/>
</dbReference>
<evidence type="ECO:0000256" key="2">
    <source>
        <dbReference type="ARBA" id="ARBA00010231"/>
    </source>
</evidence>
<evidence type="ECO:0000256" key="6">
    <source>
        <dbReference type="ARBA" id="ARBA00023235"/>
    </source>
</evidence>
<accession>A0A2N5CWR9</accession>
<feature type="domain" description="Alpha-D-phosphohexomutase alpha/beta/alpha" evidence="8">
    <location>
        <begin position="26"/>
        <end position="155"/>
    </location>
</feature>
<keyword evidence="14" id="KW-1185">Reference proteome</keyword>
<evidence type="ECO:0000259" key="7">
    <source>
        <dbReference type="Pfam" id="PF00408"/>
    </source>
</evidence>
<dbReference type="InterPro" id="IPR016055">
    <property type="entry name" value="A-D-PHexomutase_a/b/a-I/II/III"/>
</dbReference>
<dbReference type="InterPro" id="IPR005841">
    <property type="entry name" value="Alpha-D-phosphohexomutase_SF"/>
</dbReference>
<dbReference type="GO" id="GO:0046872">
    <property type="term" value="F:metal ion binding"/>
    <property type="evidence" value="ECO:0007669"/>
    <property type="project" value="UniProtKB-KW"/>
</dbReference>
<reference evidence="11 14" key="2">
    <citation type="submission" date="2018-01" db="EMBL/GenBank/DDBJ databases">
        <title>Complete genome sequence of Caulobacter flavus RHGG3.</title>
        <authorList>
            <person name="Yang E."/>
        </authorList>
    </citation>
    <scope>NUCLEOTIDE SEQUENCE [LARGE SCALE GENOMIC DNA]</scope>
    <source>
        <strain evidence="11 14">RHGG3</strain>
    </source>
</reference>
<dbReference type="RefSeq" id="WP_101712067.1">
    <property type="nucleotide sequence ID" value="NZ_CP026100.1"/>
</dbReference>
<reference evidence="12 13" key="1">
    <citation type="submission" date="2017-12" db="EMBL/GenBank/DDBJ databases">
        <title>The genome sequence of Caulobacter flavus CGMCC1 15093.</title>
        <authorList>
            <person name="Gao J."/>
            <person name="Mao X."/>
            <person name="Sun J."/>
        </authorList>
    </citation>
    <scope>NUCLEOTIDE SEQUENCE [LARGE SCALE GENOMIC DNA]</scope>
    <source>
        <strain evidence="12 13">CGMCC1 15093</strain>
    </source>
</reference>
<evidence type="ECO:0000259" key="10">
    <source>
        <dbReference type="Pfam" id="PF02880"/>
    </source>
</evidence>
<dbReference type="InterPro" id="IPR005843">
    <property type="entry name" value="A-D-PHexomutase_C"/>
</dbReference>
<evidence type="ECO:0000313" key="13">
    <source>
        <dbReference type="Proteomes" id="UP000234483"/>
    </source>
</evidence>
<feature type="domain" description="Alpha-D-phosphohexomutase alpha/beta/alpha" evidence="10">
    <location>
        <begin position="278"/>
        <end position="389"/>
    </location>
</feature>
<evidence type="ECO:0000256" key="5">
    <source>
        <dbReference type="ARBA" id="ARBA00022842"/>
    </source>
</evidence>
<evidence type="ECO:0000259" key="8">
    <source>
        <dbReference type="Pfam" id="PF02878"/>
    </source>
</evidence>
<dbReference type="PANTHER" id="PTHR43771:SF2">
    <property type="entry name" value="PHOSPHOMANNOMUTASE_PHOSPHOGLUCOMUTASE"/>
    <property type="match status" value="1"/>
</dbReference>
<keyword evidence="4" id="KW-0479">Metal-binding</keyword>
<dbReference type="KEGG" id="cfh:C1707_14735"/>
<dbReference type="Pfam" id="PF00408">
    <property type="entry name" value="PGM_PMM_IV"/>
    <property type="match status" value="1"/>
</dbReference>
<feature type="domain" description="Alpha-D-phosphohexomutase C-terminal" evidence="7">
    <location>
        <begin position="414"/>
        <end position="482"/>
    </location>
</feature>
<dbReference type="InterPro" id="IPR005844">
    <property type="entry name" value="A-D-PHexomutase_a/b/a-I"/>
</dbReference>
<evidence type="ECO:0000256" key="4">
    <source>
        <dbReference type="ARBA" id="ARBA00022723"/>
    </source>
</evidence>
<dbReference type="OrthoDB" id="9803322at2"/>
<dbReference type="InterPro" id="IPR005846">
    <property type="entry name" value="A-D-PHexomutase_a/b/a-III"/>
</dbReference>
<comment type="similarity">
    <text evidence="2">Belongs to the phosphohexose mutase family.</text>
</comment>
<keyword evidence="5" id="KW-0460">Magnesium</keyword>
<name>A0A2N5CWR9_9CAUL</name>
<evidence type="ECO:0000256" key="3">
    <source>
        <dbReference type="ARBA" id="ARBA00022553"/>
    </source>
</evidence>
<dbReference type="AlphaFoldDB" id="A0A2N5CWR9"/>
<comment type="cofactor">
    <cofactor evidence="1">
        <name>Mg(2+)</name>
        <dbReference type="ChEBI" id="CHEBI:18420"/>
    </cofactor>
</comment>
<feature type="domain" description="Alpha-D-phosphohexomutase alpha/beta/alpha" evidence="9">
    <location>
        <begin position="174"/>
        <end position="272"/>
    </location>
</feature>
<proteinExistence type="inferred from homology"/>
<dbReference type="InterPro" id="IPR036900">
    <property type="entry name" value="A-D-PHexomutase_C_sf"/>
</dbReference>
<keyword evidence="6" id="KW-0413">Isomerase</keyword>
<evidence type="ECO:0000256" key="1">
    <source>
        <dbReference type="ARBA" id="ARBA00001946"/>
    </source>
</evidence>
<dbReference type="PRINTS" id="PR00509">
    <property type="entry name" value="PGMPMM"/>
</dbReference>
<dbReference type="PANTHER" id="PTHR43771">
    <property type="entry name" value="PHOSPHOMANNOMUTASE"/>
    <property type="match status" value="1"/>
</dbReference>
<dbReference type="Pfam" id="PF02878">
    <property type="entry name" value="PGM_PMM_I"/>
    <property type="match status" value="1"/>
</dbReference>
<dbReference type="SUPFAM" id="SSF55957">
    <property type="entry name" value="Phosphoglucomutase, C-terminal domain"/>
    <property type="match status" value="1"/>
</dbReference>
<organism evidence="12 13">
    <name type="scientific">Caulobacter flavus</name>
    <dbReference type="NCBI Taxonomy" id="1679497"/>
    <lineage>
        <taxon>Bacteria</taxon>
        <taxon>Pseudomonadati</taxon>
        <taxon>Pseudomonadota</taxon>
        <taxon>Alphaproteobacteria</taxon>
        <taxon>Caulobacterales</taxon>
        <taxon>Caulobacteraceae</taxon>
        <taxon>Caulobacter</taxon>
    </lineage>
</organism>
<keyword evidence="3" id="KW-0597">Phosphoprotein</keyword>
<dbReference type="Pfam" id="PF02879">
    <property type="entry name" value="PGM_PMM_II"/>
    <property type="match status" value="1"/>
</dbReference>
<dbReference type="EMBL" id="PJRQ01000011">
    <property type="protein sequence ID" value="PLR18258.1"/>
    <property type="molecule type" value="Genomic_DNA"/>
</dbReference>
<dbReference type="Gene3D" id="3.30.310.50">
    <property type="entry name" value="Alpha-D-phosphohexomutase, C-terminal domain"/>
    <property type="match status" value="1"/>
</dbReference>